<evidence type="ECO:0000259" key="9">
    <source>
        <dbReference type="Pfam" id="PF01120"/>
    </source>
</evidence>
<dbReference type="KEGG" id="cvn:111106924"/>
<evidence type="ECO:0000256" key="6">
    <source>
        <dbReference type="ARBA" id="ARBA00023180"/>
    </source>
</evidence>
<evidence type="ECO:0000256" key="1">
    <source>
        <dbReference type="ARBA" id="ARBA00004071"/>
    </source>
</evidence>
<feature type="chain" id="PRO_5034384727" description="alpha-L-fucosidase" evidence="8">
    <location>
        <begin position="25"/>
        <end position="458"/>
    </location>
</feature>
<evidence type="ECO:0000256" key="4">
    <source>
        <dbReference type="ARBA" id="ARBA00022729"/>
    </source>
</evidence>
<dbReference type="Proteomes" id="UP000694844">
    <property type="component" value="Chromosome 8"/>
</dbReference>
<dbReference type="RefSeq" id="XP_022297512.1">
    <property type="nucleotide sequence ID" value="XM_022441804.1"/>
</dbReference>
<keyword evidence="6" id="KW-0325">Glycoprotein</keyword>
<dbReference type="SUPFAM" id="SSF51445">
    <property type="entry name" value="(Trans)glycosidases"/>
    <property type="match status" value="1"/>
</dbReference>
<feature type="domain" description="Alpha-L-fucosidase C-terminal" evidence="10">
    <location>
        <begin position="369"/>
        <end position="455"/>
    </location>
</feature>
<dbReference type="Pfam" id="PF16757">
    <property type="entry name" value="Fucosidase_C"/>
    <property type="match status" value="1"/>
</dbReference>
<evidence type="ECO:0000256" key="3">
    <source>
        <dbReference type="ARBA" id="ARBA00012662"/>
    </source>
</evidence>
<dbReference type="GO" id="GO:0006004">
    <property type="term" value="P:fucose metabolic process"/>
    <property type="evidence" value="ECO:0007669"/>
    <property type="project" value="InterPro"/>
</dbReference>
<dbReference type="InterPro" id="IPR031919">
    <property type="entry name" value="Fucosidase_C"/>
</dbReference>
<keyword evidence="5 8" id="KW-0378">Hydrolase</keyword>
<accession>A0A8B8B272</accession>
<dbReference type="GeneID" id="111106924"/>
<evidence type="ECO:0000256" key="7">
    <source>
        <dbReference type="ARBA" id="ARBA00023295"/>
    </source>
</evidence>
<dbReference type="PIRSF" id="PIRSF001092">
    <property type="entry name" value="Alpha-L-fucosidase"/>
    <property type="match status" value="1"/>
</dbReference>
<protein>
    <recommendedName>
        <fullName evidence="3">alpha-L-fucosidase</fullName>
        <ecNumber evidence="3">3.2.1.51</ecNumber>
    </recommendedName>
</protein>
<keyword evidence="11" id="KW-1185">Reference proteome</keyword>
<feature type="signal peptide" evidence="8">
    <location>
        <begin position="1"/>
        <end position="24"/>
    </location>
</feature>
<dbReference type="PRINTS" id="PR00741">
    <property type="entry name" value="GLHYDRLASE29"/>
</dbReference>
<dbReference type="InterPro" id="IPR017853">
    <property type="entry name" value="GH"/>
</dbReference>
<evidence type="ECO:0000313" key="12">
    <source>
        <dbReference type="RefSeq" id="XP_022297512.1"/>
    </source>
</evidence>
<sequence length="458" mass="53049">MTQHGYIFLVFFFVFVSFSQPTFGAKYAPNWDSIDSRPLPAWYDDAKIGMFINWGVYSVPSFHDEWFWYWWKGPKPSPDVVTLMEKFYPPSFTYADFAAQFKAEFYDPIKWTNIIKNSGVKYVALSTKHHEGFTMYPSKYSFNWNSVDVGPNKDLIKYIFAYLAGSGVHFGIYHSLFEWFNPLYLRDKANNYTTQTFVKEKGMAELYEIVEMYRPDVIWSDGDWEATSTYWNATQFLAWLYNESPVKDTVVVNDRWGYDSRCKHGGFLSCDDRYNPGKLQKRKWENAMTLDRKSWGFRRDANIEDFLSIEELLETVLNTISYGGNILINVGPTPYGTFAPIYEERFSQLGSWLKVNGDGIYSTQPWIHQNDTITPKVWYTAPKADKKAAYAFFINWPDDNQLILGSVSGASLSDVALVGSNKTLTWENSGSGVKVIIPPHNIREMPCLWAWAIKLVFK</sequence>
<evidence type="ECO:0000256" key="2">
    <source>
        <dbReference type="ARBA" id="ARBA00007951"/>
    </source>
</evidence>
<dbReference type="FunFam" id="3.20.20.80:FF:000027">
    <property type="entry name" value="Alpha-L-fucosidase"/>
    <property type="match status" value="1"/>
</dbReference>
<dbReference type="OrthoDB" id="6039950at2759"/>
<dbReference type="GO" id="GO:0016139">
    <property type="term" value="P:glycoside catabolic process"/>
    <property type="evidence" value="ECO:0007669"/>
    <property type="project" value="TreeGrafter"/>
</dbReference>
<dbReference type="InterPro" id="IPR000933">
    <property type="entry name" value="Glyco_hydro_29"/>
</dbReference>
<keyword evidence="7 8" id="KW-0326">Glycosidase</keyword>
<evidence type="ECO:0000313" key="11">
    <source>
        <dbReference type="Proteomes" id="UP000694844"/>
    </source>
</evidence>
<dbReference type="PANTHER" id="PTHR10030:SF37">
    <property type="entry name" value="ALPHA-L-FUCOSIDASE-RELATED"/>
    <property type="match status" value="1"/>
</dbReference>
<dbReference type="GO" id="GO:0005764">
    <property type="term" value="C:lysosome"/>
    <property type="evidence" value="ECO:0007669"/>
    <property type="project" value="TreeGrafter"/>
</dbReference>
<comment type="similarity">
    <text evidence="2 8">Belongs to the glycosyl hydrolase 29 family.</text>
</comment>
<dbReference type="InterPro" id="IPR013780">
    <property type="entry name" value="Glyco_hydro_b"/>
</dbReference>
<dbReference type="Gene3D" id="3.20.20.80">
    <property type="entry name" value="Glycosidases"/>
    <property type="match status" value="1"/>
</dbReference>
<dbReference type="PANTHER" id="PTHR10030">
    <property type="entry name" value="ALPHA-L-FUCOSIDASE"/>
    <property type="match status" value="1"/>
</dbReference>
<dbReference type="GO" id="GO:0004560">
    <property type="term" value="F:alpha-L-fucosidase activity"/>
    <property type="evidence" value="ECO:0007669"/>
    <property type="project" value="UniProtKB-EC"/>
</dbReference>
<keyword evidence="4 8" id="KW-0732">Signal</keyword>
<dbReference type="SMART" id="SM00812">
    <property type="entry name" value="Alpha_L_fucos"/>
    <property type="match status" value="1"/>
</dbReference>
<dbReference type="AlphaFoldDB" id="A0A8B8B272"/>
<evidence type="ECO:0000256" key="8">
    <source>
        <dbReference type="PIRNR" id="PIRNR001092"/>
    </source>
</evidence>
<name>A0A8B8B272_CRAVI</name>
<dbReference type="EC" id="3.2.1.51" evidence="3"/>
<dbReference type="Pfam" id="PF01120">
    <property type="entry name" value="Alpha_L_fucos"/>
    <property type="match status" value="1"/>
</dbReference>
<feature type="domain" description="Glycoside hydrolase family 29 N-terminal" evidence="9">
    <location>
        <begin position="25"/>
        <end position="358"/>
    </location>
</feature>
<dbReference type="InterPro" id="IPR057739">
    <property type="entry name" value="Glyco_hydro_29_N"/>
</dbReference>
<dbReference type="InterPro" id="IPR016286">
    <property type="entry name" value="FUC_metazoa-typ"/>
</dbReference>
<evidence type="ECO:0000259" key="10">
    <source>
        <dbReference type="Pfam" id="PF16757"/>
    </source>
</evidence>
<gene>
    <name evidence="12" type="primary">LOC111106924</name>
</gene>
<organism evidence="11 12">
    <name type="scientific">Crassostrea virginica</name>
    <name type="common">Eastern oyster</name>
    <dbReference type="NCBI Taxonomy" id="6565"/>
    <lineage>
        <taxon>Eukaryota</taxon>
        <taxon>Metazoa</taxon>
        <taxon>Spiralia</taxon>
        <taxon>Lophotrochozoa</taxon>
        <taxon>Mollusca</taxon>
        <taxon>Bivalvia</taxon>
        <taxon>Autobranchia</taxon>
        <taxon>Pteriomorphia</taxon>
        <taxon>Ostreida</taxon>
        <taxon>Ostreoidea</taxon>
        <taxon>Ostreidae</taxon>
        <taxon>Crassostrea</taxon>
    </lineage>
</organism>
<dbReference type="Gene3D" id="2.60.40.1180">
    <property type="entry name" value="Golgi alpha-mannosidase II"/>
    <property type="match status" value="1"/>
</dbReference>
<evidence type="ECO:0000256" key="5">
    <source>
        <dbReference type="ARBA" id="ARBA00022801"/>
    </source>
</evidence>
<proteinExistence type="inferred from homology"/>
<comment type="function">
    <text evidence="1">Alpha-L-fucosidase is responsible for hydrolyzing the alpha-1,6-linked fucose joined to the reducing-end N-acetylglucosamine of the carbohydrate moieties of glycoproteins.</text>
</comment>
<reference evidence="12" key="1">
    <citation type="submission" date="2025-08" db="UniProtKB">
        <authorList>
            <consortium name="RefSeq"/>
        </authorList>
    </citation>
    <scope>IDENTIFICATION</scope>
    <source>
        <tissue evidence="12">Whole sample</tissue>
    </source>
</reference>